<evidence type="ECO:0000256" key="4">
    <source>
        <dbReference type="ARBA" id="ARBA00023004"/>
    </source>
</evidence>
<organism evidence="7 8">
    <name type="scientific">Candidatus Methylumidiphilus alinenensis</name>
    <dbReference type="NCBI Taxonomy" id="2202197"/>
    <lineage>
        <taxon>Bacteria</taxon>
        <taxon>Pseudomonadati</taxon>
        <taxon>Pseudomonadota</taxon>
        <taxon>Gammaproteobacteria</taxon>
        <taxon>Methylococcales</taxon>
        <taxon>Candidatus Methylumidiphilus</taxon>
    </lineage>
</organism>
<keyword evidence="1" id="KW-0004">4Fe-4S</keyword>
<dbReference type="Pfam" id="PF02754">
    <property type="entry name" value="CCG"/>
    <property type="match status" value="2"/>
</dbReference>
<dbReference type="InterPro" id="IPR004017">
    <property type="entry name" value="Cys_rich_dom"/>
</dbReference>
<evidence type="ECO:0000256" key="2">
    <source>
        <dbReference type="ARBA" id="ARBA00022723"/>
    </source>
</evidence>
<keyword evidence="5" id="KW-0411">Iron-sulfur</keyword>
<evidence type="ECO:0000256" key="5">
    <source>
        <dbReference type="ARBA" id="ARBA00023014"/>
    </source>
</evidence>
<evidence type="ECO:0000313" key="7">
    <source>
        <dbReference type="EMBL" id="PZN70628.1"/>
    </source>
</evidence>
<evidence type="ECO:0000256" key="1">
    <source>
        <dbReference type="ARBA" id="ARBA00022485"/>
    </source>
</evidence>
<dbReference type="PANTHER" id="PTHR32479">
    <property type="entry name" value="GLYCOLATE OXIDASE IRON-SULFUR SUBUNIT"/>
    <property type="match status" value="1"/>
</dbReference>
<keyword evidence="2" id="KW-0479">Metal-binding</keyword>
<keyword evidence="3" id="KW-0677">Repeat</keyword>
<evidence type="ECO:0000256" key="3">
    <source>
        <dbReference type="ARBA" id="ARBA00022737"/>
    </source>
</evidence>
<gene>
    <name evidence="7" type="ORF">DM484_28115</name>
</gene>
<keyword evidence="4" id="KW-0408">Iron</keyword>
<name>A0A2W4QRT8_9GAMM</name>
<dbReference type="PANTHER" id="PTHR32479:SF19">
    <property type="entry name" value="ANAEROBIC GLYCEROL-3-PHOSPHATE DEHYDROGENASE SUBUNIT C"/>
    <property type="match status" value="1"/>
</dbReference>
<accession>A0A2W4QRT8</accession>
<sequence length="223" mass="24276">AALAVLHAAGYQVIIAEPRQTGRPLCCGRTYLAQGMVAQAQAEAQRTVEALLPHVEAGRPIIGLEPSCLLTLRDEYKVLGLGEAATTVAGQAFLFEEFIAREQTAKNLHLRLKSLDRHIMVHGHCHQKAVGAMKSMRKVLKLIPGLDFELIEASCCGMAGSFGLEAEHAAISWEMARQSLLPKLNQSPDSVVLSNGFSCRQQIVEGDGRRSLHLAQLFRDALD</sequence>
<evidence type="ECO:0000259" key="6">
    <source>
        <dbReference type="Pfam" id="PF02754"/>
    </source>
</evidence>
<dbReference type="AlphaFoldDB" id="A0A2W4QRT8"/>
<comment type="caution">
    <text evidence="7">The sequence shown here is derived from an EMBL/GenBank/DDBJ whole genome shotgun (WGS) entry which is preliminary data.</text>
</comment>
<dbReference type="EMBL" id="QJPH01000547">
    <property type="protein sequence ID" value="PZN70628.1"/>
    <property type="molecule type" value="Genomic_DNA"/>
</dbReference>
<dbReference type="GO" id="GO:0046872">
    <property type="term" value="F:metal ion binding"/>
    <property type="evidence" value="ECO:0007669"/>
    <property type="project" value="UniProtKB-KW"/>
</dbReference>
<reference evidence="7 8" key="1">
    <citation type="journal article" date="2018" name="Aquat. Microb. Ecol.">
        <title>Gammaproteobacterial methanotrophs dominate.</title>
        <authorList>
            <person name="Rissanen A.J."/>
            <person name="Saarenheimo J."/>
            <person name="Tiirola M."/>
            <person name="Peura S."/>
            <person name="Aalto S.L."/>
            <person name="Karvinen A."/>
            <person name="Nykanen H."/>
        </authorList>
    </citation>
    <scope>NUCLEOTIDE SEQUENCE [LARGE SCALE GENOMIC DNA]</scope>
    <source>
        <strain evidence="7">AMbin10</strain>
    </source>
</reference>
<feature type="non-terminal residue" evidence="7">
    <location>
        <position position="1"/>
    </location>
</feature>
<evidence type="ECO:0000313" key="8">
    <source>
        <dbReference type="Proteomes" id="UP000249396"/>
    </source>
</evidence>
<dbReference type="GO" id="GO:0051539">
    <property type="term" value="F:4 iron, 4 sulfur cluster binding"/>
    <property type="evidence" value="ECO:0007669"/>
    <property type="project" value="UniProtKB-KW"/>
</dbReference>
<proteinExistence type="predicted"/>
<dbReference type="Proteomes" id="UP000249396">
    <property type="component" value="Unassembled WGS sequence"/>
</dbReference>
<feature type="domain" description="Cysteine-rich" evidence="6">
    <location>
        <begin position="121"/>
        <end position="194"/>
    </location>
</feature>
<protein>
    <submittedName>
        <fullName evidence="7">Ferredoxin</fullName>
    </submittedName>
</protein>
<feature type="domain" description="Cysteine-rich" evidence="6">
    <location>
        <begin position="22"/>
        <end position="73"/>
    </location>
</feature>
<dbReference type="GO" id="GO:0016491">
    <property type="term" value="F:oxidoreductase activity"/>
    <property type="evidence" value="ECO:0007669"/>
    <property type="project" value="UniProtKB-ARBA"/>
</dbReference>